<dbReference type="Pfam" id="PF20009">
    <property type="entry name" value="GEVED"/>
    <property type="match status" value="2"/>
</dbReference>
<sequence length="1224" mass="131161">MKKITIMLFALVAFCWQSNAQIFIQESLDSGFPAGWTQVSYFTSTAEAYLCEGSGNIADNMFSSASNDGSFTSPNYVGGSNGTDTTVEFQWLARPYLTNAVDYIIYVEYSTDDGAAWNSISSFGVTETTACSQYSETIPAASLPSGSDFKFRIRGEWQSGDSYFYLDNLSVTQVIANAPDCPTNIVASADASCGNFDVPITWDSTATATGYKISVGTTAGGTDIENATDLGNATSYTLSNTALSTDYYYTVIAYNDLGDSTGCSEMSFTTGANECYCDPSSENTNTTTLISDFVTTGGDDNISNTATGLSVGHYESFYDTHFVSSFADGQFDFSVTIEGGTVGCAIWVDWNSDYVYDVATETVFNTTSYGNGPFTGTVTIPTGTANGDYYMRVMIDWNDANPSADASDDACTLNSGRGEVEDYKITVIDAPSCLPPTDLLVSAIGSDQVDLEWTENGTASLYNVEVVAEGAEPTGTATDLGVSNPYTKTGLTPVTMYDYYVQADCGGGDVSAWSGPYTFMTGCTAYAAPYMENFDEVSSSEVPACWSTIVNSTSEYATVLTNTTQAVSDPNSMRFYNSGDTDAELILVSPNFSDDFTLNRVRFSARDADANDFIVGTITDPTDASTFTAFQTITLTSTHTEYSVNFDTYTGTDEYIALRMVPSGTYDYTYVDNFNWEAIPSCLEPSDLVLTGFTATSADIAWTIGDSETLWDIELVDITNGGSVTGTATSTDVTNPYTIESLTANTDYEVYVRANCGDSYSPWVGPLSFFTGYCSSVPSSNDGDGISNLQVGSVDFASGGDITYEDFTGSPVDLAAGINSNVQITFVTGYTYGTNIWIDFDDDLVFDASDLVFTGESTNANPTTLDASFTMPAGANLGQHRMRIVTDDSNSNATDPCNSSTYGVTMDVDINIIEASCAPAEATATIVSDCDNNQFSIDVDVTALGDGTPELYDGTNTYAVSGLGVITVGPYTSGTSVDLNILHGTDNTCDLFVGSFVYDCPPLNDDCLGAFSVTVENEIADFASATQIQGSIAAATDSGVAACAGTSNDDVWFSFVATATDINIDVTDDFDGVIELFSGECGSLVSVECDDYDVTFGNPRISRTDFVVGETYYLRVFYYYATTSSASDFTLAIWSESEEALSIDNFENETAFSYYPNPVKNTLTLNAQNTIEQVSMYNMLGQEVLRAMPNTIDSELDMSQLQTGTYFVKVTIANVTKTIKVIKQ</sequence>
<evidence type="ECO:0000256" key="1">
    <source>
        <dbReference type="ARBA" id="ARBA00022729"/>
    </source>
</evidence>
<dbReference type="Pfam" id="PF00041">
    <property type="entry name" value="fn3"/>
    <property type="match status" value="2"/>
</dbReference>
<proteinExistence type="predicted"/>
<dbReference type="PROSITE" id="PS50853">
    <property type="entry name" value="FN3"/>
    <property type="match status" value="3"/>
</dbReference>
<evidence type="ECO:0000313" key="5">
    <source>
        <dbReference type="Proteomes" id="UP000805085"/>
    </source>
</evidence>
<dbReference type="InterPro" id="IPR003961">
    <property type="entry name" value="FN3_dom"/>
</dbReference>
<comment type="caution">
    <text evidence="4">The sequence shown here is derived from an EMBL/GenBank/DDBJ whole genome shotgun (WGS) entry which is preliminary data.</text>
</comment>
<dbReference type="CDD" id="cd00063">
    <property type="entry name" value="FN3"/>
    <property type="match status" value="3"/>
</dbReference>
<dbReference type="RefSeq" id="WP_173301060.1">
    <property type="nucleotide sequence ID" value="NZ_JABRWQ010000004.1"/>
</dbReference>
<dbReference type="Gene3D" id="2.60.120.260">
    <property type="entry name" value="Galactose-binding domain-like"/>
    <property type="match status" value="1"/>
</dbReference>
<dbReference type="NCBIfam" id="TIGR04183">
    <property type="entry name" value="Por_Secre_tail"/>
    <property type="match status" value="1"/>
</dbReference>
<dbReference type="InterPro" id="IPR026444">
    <property type="entry name" value="Secre_tail"/>
</dbReference>
<protein>
    <submittedName>
        <fullName evidence="4">Fibronectin type III domain-containing protein</fullName>
    </submittedName>
</protein>
<dbReference type="Proteomes" id="UP000805085">
    <property type="component" value="Unassembled WGS sequence"/>
</dbReference>
<feature type="domain" description="Fibronectin type-III" evidence="3">
    <location>
        <begin position="684"/>
        <end position="774"/>
    </location>
</feature>
<dbReference type="SMART" id="SM00060">
    <property type="entry name" value="FN3"/>
    <property type="match status" value="4"/>
</dbReference>
<dbReference type="Pfam" id="PF18962">
    <property type="entry name" value="Por_Secre_tail"/>
    <property type="match status" value="1"/>
</dbReference>
<dbReference type="EMBL" id="JABRWQ010000004">
    <property type="protein sequence ID" value="NRD23414.1"/>
    <property type="molecule type" value="Genomic_DNA"/>
</dbReference>
<dbReference type="SUPFAM" id="SSF49265">
    <property type="entry name" value="Fibronectin type III"/>
    <property type="match status" value="3"/>
</dbReference>
<evidence type="ECO:0000313" key="4">
    <source>
        <dbReference type="EMBL" id="NRD23414.1"/>
    </source>
</evidence>
<keyword evidence="5" id="KW-1185">Reference proteome</keyword>
<dbReference type="InterPro" id="IPR013783">
    <property type="entry name" value="Ig-like_fold"/>
</dbReference>
<feature type="chain" id="PRO_5045814642" evidence="2">
    <location>
        <begin position="21"/>
        <end position="1224"/>
    </location>
</feature>
<keyword evidence="1 2" id="KW-0732">Signal</keyword>
<dbReference type="Gene3D" id="2.60.40.10">
    <property type="entry name" value="Immunoglobulins"/>
    <property type="match status" value="3"/>
</dbReference>
<organism evidence="4 5">
    <name type="scientific">Winogradskyella litoriviva</name>
    <dbReference type="NCBI Taxonomy" id="1220182"/>
    <lineage>
        <taxon>Bacteria</taxon>
        <taxon>Pseudomonadati</taxon>
        <taxon>Bacteroidota</taxon>
        <taxon>Flavobacteriia</taxon>
        <taxon>Flavobacteriales</taxon>
        <taxon>Flavobacteriaceae</taxon>
        <taxon>Winogradskyella</taxon>
    </lineage>
</organism>
<feature type="domain" description="Fibronectin type-III" evidence="3">
    <location>
        <begin position="435"/>
        <end position="524"/>
    </location>
</feature>
<dbReference type="Gene3D" id="2.60.120.200">
    <property type="match status" value="1"/>
</dbReference>
<evidence type="ECO:0000256" key="2">
    <source>
        <dbReference type="SAM" id="SignalP"/>
    </source>
</evidence>
<gene>
    <name evidence="4" type="ORF">HNV10_09190</name>
</gene>
<feature type="domain" description="Fibronectin type-III" evidence="3">
    <location>
        <begin position="181"/>
        <end position="273"/>
    </location>
</feature>
<dbReference type="InterPro" id="IPR045474">
    <property type="entry name" value="GEVED"/>
</dbReference>
<evidence type="ECO:0000259" key="3">
    <source>
        <dbReference type="PROSITE" id="PS50853"/>
    </source>
</evidence>
<reference evidence="4 5" key="1">
    <citation type="journal article" date="2015" name="Int. J. Syst. Evol. Microbiol.">
        <title>Winogradskyella litoriviva sp. nov., isolated from coastal seawater.</title>
        <authorList>
            <person name="Nedashkovskaya O.I."/>
            <person name="Kukhlevskiy A.D."/>
            <person name="Zhukova N.V."/>
            <person name="Kim S.J."/>
            <person name="Rhee S.K."/>
            <person name="Mikhailov V.V."/>
        </authorList>
    </citation>
    <scope>NUCLEOTIDE SEQUENCE [LARGE SCALE GENOMIC DNA]</scope>
    <source>
        <strain evidence="4 5">KMM6491</strain>
    </source>
</reference>
<name>A0ABX2E4J0_9FLAO</name>
<accession>A0ABX2E4J0</accession>
<feature type="signal peptide" evidence="2">
    <location>
        <begin position="1"/>
        <end position="20"/>
    </location>
</feature>
<dbReference type="InterPro" id="IPR036116">
    <property type="entry name" value="FN3_sf"/>
</dbReference>